<name>A0A645C3Y2_9ZZZZ</name>
<organism evidence="2">
    <name type="scientific">bioreactor metagenome</name>
    <dbReference type="NCBI Taxonomy" id="1076179"/>
    <lineage>
        <taxon>unclassified sequences</taxon>
        <taxon>metagenomes</taxon>
        <taxon>ecological metagenomes</taxon>
    </lineage>
</organism>
<comment type="caution">
    <text evidence="2">The sequence shown here is derived from an EMBL/GenBank/DDBJ whole genome shotgun (WGS) entry which is preliminary data.</text>
</comment>
<accession>A0A645C3Y2</accession>
<reference evidence="2" key="1">
    <citation type="submission" date="2019-08" db="EMBL/GenBank/DDBJ databases">
        <authorList>
            <person name="Kucharzyk K."/>
            <person name="Murdoch R.W."/>
            <person name="Higgins S."/>
            <person name="Loffler F."/>
        </authorList>
    </citation>
    <scope>NUCLEOTIDE SEQUENCE</scope>
</reference>
<proteinExistence type="predicted"/>
<gene>
    <name evidence="2" type="ORF">SDC9_119312</name>
</gene>
<keyword evidence="1" id="KW-0472">Membrane</keyword>
<keyword evidence="1" id="KW-0812">Transmembrane</keyword>
<evidence type="ECO:0000256" key="1">
    <source>
        <dbReference type="SAM" id="Phobius"/>
    </source>
</evidence>
<dbReference type="AlphaFoldDB" id="A0A645C3Y2"/>
<protein>
    <submittedName>
        <fullName evidence="2">Uncharacterized protein</fullName>
    </submittedName>
</protein>
<keyword evidence="1" id="KW-1133">Transmembrane helix</keyword>
<sequence length="181" mass="20616">MGPIYALLTVAAMAGIFVFISYYRKWKVYPICDKFAARYCELADMVLPDLSCADELAVEGIGGEMLRIRPIEEQPPQIQALMRNSVDEAIIKLLRELYFLRDEIQSHASNGNLSKDKYNAITNHTYDTANIFFSVIAHPEETLTQKDLENFHYYLHKQKHIRNVTFPSIVSKACAEAIAVP</sequence>
<dbReference type="EMBL" id="VSSQ01024685">
    <property type="protein sequence ID" value="MPM72339.1"/>
    <property type="molecule type" value="Genomic_DNA"/>
</dbReference>
<evidence type="ECO:0000313" key="2">
    <source>
        <dbReference type="EMBL" id="MPM72339.1"/>
    </source>
</evidence>
<feature type="transmembrane region" description="Helical" evidence="1">
    <location>
        <begin position="6"/>
        <end position="23"/>
    </location>
</feature>